<feature type="compositionally biased region" description="Basic and acidic residues" evidence="2">
    <location>
        <begin position="403"/>
        <end position="413"/>
    </location>
</feature>
<evidence type="ECO:0000313" key="4">
    <source>
        <dbReference type="Proteomes" id="UP000024942"/>
    </source>
</evidence>
<evidence type="ECO:0000256" key="2">
    <source>
        <dbReference type="SAM" id="MobiDB-lite"/>
    </source>
</evidence>
<dbReference type="OrthoDB" id="7569646at2"/>
<dbReference type="RefSeq" id="WP_035535373.1">
    <property type="nucleotide sequence ID" value="NZ_ARYL01000002.1"/>
</dbReference>
<dbReference type="AlphaFoldDB" id="A0A059GB37"/>
<dbReference type="PROSITE" id="PS51257">
    <property type="entry name" value="PROKAR_LIPOPROTEIN"/>
    <property type="match status" value="1"/>
</dbReference>
<evidence type="ECO:0000256" key="1">
    <source>
        <dbReference type="SAM" id="Coils"/>
    </source>
</evidence>
<reference evidence="3 4" key="1">
    <citation type="journal article" date="2014" name="Antonie Van Leeuwenhoek">
        <title>Hyphomonas beringensis sp. nov. and Hyphomonas chukchiensis sp. nov., isolated from surface seawater of the Bering Sea and Chukchi Sea.</title>
        <authorList>
            <person name="Li C."/>
            <person name="Lai Q."/>
            <person name="Li G."/>
            <person name="Dong C."/>
            <person name="Wang J."/>
            <person name="Liao Y."/>
            <person name="Shao Z."/>
        </authorList>
    </citation>
    <scope>NUCLEOTIDE SEQUENCE [LARGE SCALE GENOMIC DNA]</scope>
    <source>
        <strain evidence="3 4">SCH89</strain>
    </source>
</reference>
<accession>A0A059GB37</accession>
<evidence type="ECO:0000313" key="3">
    <source>
        <dbReference type="EMBL" id="KDA04026.1"/>
    </source>
</evidence>
<comment type="caution">
    <text evidence="3">The sequence shown here is derived from an EMBL/GenBank/DDBJ whole genome shotgun (WGS) entry which is preliminary data.</text>
</comment>
<organism evidence="3 4">
    <name type="scientific">Hyphomonas oceanitis SCH89</name>
    <dbReference type="NCBI Taxonomy" id="1280953"/>
    <lineage>
        <taxon>Bacteria</taxon>
        <taxon>Pseudomonadati</taxon>
        <taxon>Pseudomonadota</taxon>
        <taxon>Alphaproteobacteria</taxon>
        <taxon>Hyphomonadales</taxon>
        <taxon>Hyphomonadaceae</taxon>
        <taxon>Hyphomonas</taxon>
    </lineage>
</organism>
<keyword evidence="4" id="KW-1185">Reference proteome</keyword>
<dbReference type="STRING" id="1280953.HOC_01771"/>
<name>A0A059GB37_9PROT</name>
<dbReference type="eggNOG" id="ENOG50332W2">
    <property type="taxonomic scope" value="Bacteria"/>
</dbReference>
<feature type="compositionally biased region" description="Polar residues" evidence="2">
    <location>
        <begin position="391"/>
        <end position="402"/>
    </location>
</feature>
<keyword evidence="1" id="KW-0175">Coiled coil</keyword>
<dbReference type="Proteomes" id="UP000024942">
    <property type="component" value="Unassembled WGS sequence"/>
</dbReference>
<proteinExistence type="predicted"/>
<dbReference type="EMBL" id="ARYL01000002">
    <property type="protein sequence ID" value="KDA04026.1"/>
    <property type="molecule type" value="Genomic_DNA"/>
</dbReference>
<protein>
    <recommendedName>
        <fullName evidence="5">Lipoprotein</fullName>
    </recommendedName>
</protein>
<gene>
    <name evidence="3" type="ORF">HOC_01771</name>
</gene>
<dbReference type="PATRIC" id="fig|1280953.3.peg.357"/>
<evidence type="ECO:0008006" key="5">
    <source>
        <dbReference type="Google" id="ProtNLM"/>
    </source>
</evidence>
<feature type="coiled-coil region" evidence="1">
    <location>
        <begin position="310"/>
        <end position="367"/>
    </location>
</feature>
<sequence length="413" mass="44170">MRAVIFSALIGVSACSSIDPDRSLSGGIVDLDPGATGFLNQTDYENKALKFVDLLTELDPENKSGWRESAKWNSRQAETVASTDEDKLCSGDNAKMRQDQKLSCALSGFYQDATDEDFETNEVTSASSLKFRRNRVQDRIILASNQACDQYRRHLLATQSEVNFAYGNAATLTAGLGAVLTPAGTSRALSGAAAIITGSRAEYNGNFFRKLLAEVITRGIAEERDGVFKSIKKNQKESIAVYTVEQAIADAVQYNAKCSLIAGLENAQKAQTFYADPGLERLSELFDGETGDYSNLLTKISAVDSKVVPQAVQAALLQSAREELNDAEKQADAARAANNLSLKGANKLAAEKAVTEAEAVEKNAQERLGKLTAAAAKSNASPAIVPPVAATSPSQSVATTPRNQEELLDGKNN</sequence>
<feature type="region of interest" description="Disordered" evidence="2">
    <location>
        <begin position="375"/>
        <end position="413"/>
    </location>
</feature>